<sequence>MHLGKSYKFSEFLIWTRRQIYVLLIWGCVPVVLYRFLGFTWLSVPMTVVALLGTATSFIVGFKNVQTYNRAMEAQAVWTAILSGSRLWGMIARDFPEDRARSKELVNRHIAWLTALRYELRQPRIWESMNRSFNMEYQRFYRIPERETAIEDLLPAYLPEAELKQVLSSANRATRIISLQGAAIRLLLTSAQISGNFYMEMERALRDLIELQAKAEQLKNFPYPRQYATVNTLFVRFFCLFFPFGLLQEFDKLNDSVTGVMHGNMIWLVVPFSVVVSWMYTSLEQVGSSTENPFEGGANDVPISMLCLRAERDLKEILGEVDALPVFEPEASVIL</sequence>
<comment type="subcellular location">
    <subcellularLocation>
        <location evidence="1">Cell membrane</location>
        <topology evidence="1">Multi-pass membrane protein</topology>
    </subcellularLocation>
</comment>
<feature type="transmembrane region" description="Helical" evidence="9">
    <location>
        <begin position="43"/>
        <end position="62"/>
    </location>
</feature>
<keyword evidence="6" id="KW-0406">Ion transport</keyword>
<evidence type="ECO:0000256" key="7">
    <source>
        <dbReference type="ARBA" id="ARBA00023136"/>
    </source>
</evidence>
<name>A0A2N7VHN5_9BURK</name>
<comment type="similarity">
    <text evidence="8">Belongs to the anion channel-forming bestrophin (TC 1.A.46) family.</text>
</comment>
<feature type="transmembrane region" description="Helical" evidence="9">
    <location>
        <begin position="265"/>
        <end position="283"/>
    </location>
</feature>
<proteinExistence type="inferred from homology"/>
<keyword evidence="7 9" id="KW-0472">Membrane</keyword>
<evidence type="ECO:0000256" key="9">
    <source>
        <dbReference type="SAM" id="Phobius"/>
    </source>
</evidence>
<dbReference type="RefSeq" id="WP_102647712.1">
    <property type="nucleotide sequence ID" value="NZ_PNYA01000023.1"/>
</dbReference>
<dbReference type="GO" id="GO:0005254">
    <property type="term" value="F:chloride channel activity"/>
    <property type="evidence" value="ECO:0007669"/>
    <property type="project" value="InterPro"/>
</dbReference>
<keyword evidence="5 9" id="KW-1133">Transmembrane helix</keyword>
<dbReference type="OrthoDB" id="445589at2"/>
<evidence type="ECO:0000256" key="4">
    <source>
        <dbReference type="ARBA" id="ARBA00022692"/>
    </source>
</evidence>
<evidence type="ECO:0000256" key="1">
    <source>
        <dbReference type="ARBA" id="ARBA00004651"/>
    </source>
</evidence>
<dbReference type="InterPro" id="IPR044669">
    <property type="entry name" value="YneE/VCCN1/2-like"/>
</dbReference>
<protein>
    <submittedName>
        <fullName evidence="10">Multidrug transporter</fullName>
    </submittedName>
</protein>
<keyword evidence="11" id="KW-1185">Reference proteome</keyword>
<dbReference type="AlphaFoldDB" id="A0A2N7VHN5"/>
<dbReference type="Proteomes" id="UP000235616">
    <property type="component" value="Unassembled WGS sequence"/>
</dbReference>
<evidence type="ECO:0000256" key="3">
    <source>
        <dbReference type="ARBA" id="ARBA00022475"/>
    </source>
</evidence>
<gene>
    <name evidence="10" type="ORF">C0Z18_22775</name>
</gene>
<feature type="transmembrane region" description="Helical" evidence="9">
    <location>
        <begin position="20"/>
        <end position="37"/>
    </location>
</feature>
<dbReference type="EMBL" id="PNYA01000023">
    <property type="protein sequence ID" value="PMS16665.1"/>
    <property type="molecule type" value="Genomic_DNA"/>
</dbReference>
<organism evidence="10 11">
    <name type="scientific">Trinickia dabaoshanensis</name>
    <dbReference type="NCBI Taxonomy" id="564714"/>
    <lineage>
        <taxon>Bacteria</taxon>
        <taxon>Pseudomonadati</taxon>
        <taxon>Pseudomonadota</taxon>
        <taxon>Betaproteobacteria</taxon>
        <taxon>Burkholderiales</taxon>
        <taxon>Burkholderiaceae</taxon>
        <taxon>Trinickia</taxon>
    </lineage>
</organism>
<evidence type="ECO:0000256" key="5">
    <source>
        <dbReference type="ARBA" id="ARBA00022989"/>
    </source>
</evidence>
<feature type="transmembrane region" description="Helical" evidence="9">
    <location>
        <begin position="227"/>
        <end position="245"/>
    </location>
</feature>
<evidence type="ECO:0000313" key="10">
    <source>
        <dbReference type="EMBL" id="PMS16665.1"/>
    </source>
</evidence>
<evidence type="ECO:0000313" key="11">
    <source>
        <dbReference type="Proteomes" id="UP000235616"/>
    </source>
</evidence>
<keyword evidence="2" id="KW-0813">Transport</keyword>
<reference evidence="10 11" key="1">
    <citation type="submission" date="2018-01" db="EMBL/GenBank/DDBJ databases">
        <title>Whole genome analyses suggest that Burkholderia sensu lato contains two further novel genera in the rhizoxinica-symbiotica group Mycetohabitans gen. nov., and Trinickia gen. nov.: implications for the evolution of diazotrophy and nodulation in the Burkholderiaceae.</title>
        <authorList>
            <person name="Estrada-de los Santos P."/>
            <person name="Palmer M."/>
            <person name="Chavez-Ramirez B."/>
            <person name="Beukes C."/>
            <person name="Steenkamp E.T."/>
            <person name="Hirsch A.M."/>
            <person name="Manyaka P."/>
            <person name="Maluk M."/>
            <person name="Lafos M."/>
            <person name="Crook M."/>
            <person name="Gross E."/>
            <person name="Simon M.F."/>
            <person name="Bueno dos Reis Junior F."/>
            <person name="Poole P.S."/>
            <person name="Venter S.N."/>
            <person name="James E.K."/>
        </authorList>
    </citation>
    <scope>NUCLEOTIDE SEQUENCE [LARGE SCALE GENOMIC DNA]</scope>
    <source>
        <strain evidence="10 11">GIMN1.004</strain>
    </source>
</reference>
<dbReference type="GO" id="GO:0005886">
    <property type="term" value="C:plasma membrane"/>
    <property type="evidence" value="ECO:0007669"/>
    <property type="project" value="UniProtKB-SubCell"/>
</dbReference>
<evidence type="ECO:0000256" key="8">
    <source>
        <dbReference type="ARBA" id="ARBA00034708"/>
    </source>
</evidence>
<keyword evidence="4 9" id="KW-0812">Transmembrane</keyword>
<dbReference type="PANTHER" id="PTHR33281">
    <property type="entry name" value="UPF0187 PROTEIN YNEE"/>
    <property type="match status" value="1"/>
</dbReference>
<dbReference type="Pfam" id="PF25539">
    <property type="entry name" value="Bestrophin_2"/>
    <property type="match status" value="1"/>
</dbReference>
<evidence type="ECO:0000256" key="6">
    <source>
        <dbReference type="ARBA" id="ARBA00023065"/>
    </source>
</evidence>
<dbReference type="PANTHER" id="PTHR33281:SF19">
    <property type="entry name" value="VOLTAGE-DEPENDENT ANION CHANNEL-FORMING PROTEIN YNEE"/>
    <property type="match status" value="1"/>
</dbReference>
<accession>A0A2N7VHN5</accession>
<keyword evidence="3" id="KW-1003">Cell membrane</keyword>
<evidence type="ECO:0000256" key="2">
    <source>
        <dbReference type="ARBA" id="ARBA00022448"/>
    </source>
</evidence>
<comment type="caution">
    <text evidence="10">The sequence shown here is derived from an EMBL/GenBank/DDBJ whole genome shotgun (WGS) entry which is preliminary data.</text>
</comment>